<dbReference type="InterPro" id="IPR012910">
    <property type="entry name" value="Plug_dom"/>
</dbReference>
<feature type="domain" description="TonB-dependent receptor-like beta-barrel" evidence="11">
    <location>
        <begin position="324"/>
        <end position="833"/>
    </location>
</feature>
<dbReference type="Proteomes" id="UP000774935">
    <property type="component" value="Unassembled WGS sequence"/>
</dbReference>
<evidence type="ECO:0000256" key="6">
    <source>
        <dbReference type="ARBA" id="ARBA00023136"/>
    </source>
</evidence>
<comment type="similarity">
    <text evidence="8 9">Belongs to the TonB-dependent receptor family.</text>
</comment>
<gene>
    <name evidence="13" type="ORF">KYK27_17570</name>
</gene>
<dbReference type="InterPro" id="IPR036942">
    <property type="entry name" value="Beta-barrel_TonB_sf"/>
</dbReference>
<dbReference type="Pfam" id="PF07715">
    <property type="entry name" value="Plug"/>
    <property type="match status" value="1"/>
</dbReference>
<keyword evidence="14" id="KW-1185">Reference proteome</keyword>
<keyword evidence="10" id="KW-0732">Signal</keyword>
<evidence type="ECO:0000313" key="13">
    <source>
        <dbReference type="EMBL" id="MBW3366873.1"/>
    </source>
</evidence>
<evidence type="ECO:0000259" key="11">
    <source>
        <dbReference type="Pfam" id="PF00593"/>
    </source>
</evidence>
<comment type="subcellular location">
    <subcellularLocation>
        <location evidence="1 8">Cell outer membrane</location>
        <topology evidence="1 8">Multi-pass membrane protein</topology>
    </subcellularLocation>
</comment>
<dbReference type="Gene3D" id="2.170.130.10">
    <property type="entry name" value="TonB-dependent receptor, plug domain"/>
    <property type="match status" value="1"/>
</dbReference>
<dbReference type="RefSeq" id="WP_199111616.1">
    <property type="nucleotide sequence ID" value="NZ_JAHWXQ010000007.1"/>
</dbReference>
<evidence type="ECO:0000313" key="14">
    <source>
        <dbReference type="Proteomes" id="UP000774935"/>
    </source>
</evidence>
<keyword evidence="3 8" id="KW-1134">Transmembrane beta strand</keyword>
<reference evidence="13 14" key="1">
    <citation type="submission" date="2021-07" db="EMBL/GenBank/DDBJ databases">
        <authorList>
            <person name="Kim M.K."/>
        </authorList>
    </citation>
    <scope>NUCLEOTIDE SEQUENCE [LARGE SCALE GENOMIC DNA]</scope>
    <source>
        <strain evidence="13 14">HLY7-15</strain>
    </source>
</reference>
<feature type="domain" description="TonB-dependent receptor plug" evidence="12">
    <location>
        <begin position="52"/>
        <end position="165"/>
    </location>
</feature>
<evidence type="ECO:0000256" key="1">
    <source>
        <dbReference type="ARBA" id="ARBA00004571"/>
    </source>
</evidence>
<feature type="signal peptide" evidence="10">
    <location>
        <begin position="1"/>
        <end position="23"/>
    </location>
</feature>
<protein>
    <submittedName>
        <fullName evidence="13">SusC/RagA family TonB-linked outer membrane protein</fullName>
    </submittedName>
</protein>
<dbReference type="Gene3D" id="2.40.170.20">
    <property type="entry name" value="TonB-dependent receptor, beta-barrel domain"/>
    <property type="match status" value="1"/>
</dbReference>
<evidence type="ECO:0000256" key="2">
    <source>
        <dbReference type="ARBA" id="ARBA00022448"/>
    </source>
</evidence>
<comment type="caution">
    <text evidence="13">The sequence shown here is derived from an EMBL/GenBank/DDBJ whole genome shotgun (WGS) entry which is preliminary data.</text>
</comment>
<evidence type="ECO:0000256" key="4">
    <source>
        <dbReference type="ARBA" id="ARBA00022692"/>
    </source>
</evidence>
<dbReference type="NCBIfam" id="TIGR04056">
    <property type="entry name" value="OMP_RagA_SusC"/>
    <property type="match status" value="1"/>
</dbReference>
<evidence type="ECO:0000256" key="9">
    <source>
        <dbReference type="RuleBase" id="RU003357"/>
    </source>
</evidence>
<keyword evidence="5 9" id="KW-0798">TonB box</keyword>
<keyword evidence="2 8" id="KW-0813">Transport</keyword>
<evidence type="ECO:0000256" key="8">
    <source>
        <dbReference type="PROSITE-ProRule" id="PRU01360"/>
    </source>
</evidence>
<name>A0ABS6XH20_9BACT</name>
<dbReference type="InterPro" id="IPR037066">
    <property type="entry name" value="Plug_dom_sf"/>
</dbReference>
<evidence type="ECO:0000256" key="5">
    <source>
        <dbReference type="ARBA" id="ARBA00023077"/>
    </source>
</evidence>
<organism evidence="13 14">
    <name type="scientific">Pontibacter populi</name>
    <dbReference type="NCBI Taxonomy" id="890055"/>
    <lineage>
        <taxon>Bacteria</taxon>
        <taxon>Pseudomonadati</taxon>
        <taxon>Bacteroidota</taxon>
        <taxon>Cytophagia</taxon>
        <taxon>Cytophagales</taxon>
        <taxon>Hymenobacteraceae</taxon>
        <taxon>Pontibacter</taxon>
    </lineage>
</organism>
<feature type="chain" id="PRO_5046426215" evidence="10">
    <location>
        <begin position="24"/>
        <end position="870"/>
    </location>
</feature>
<dbReference type="SUPFAM" id="SSF56935">
    <property type="entry name" value="Porins"/>
    <property type="match status" value="1"/>
</dbReference>
<dbReference type="InterPro" id="IPR023996">
    <property type="entry name" value="TonB-dep_OMP_SusC/RagA"/>
</dbReference>
<dbReference type="EMBL" id="JAHWXQ010000007">
    <property type="protein sequence ID" value="MBW3366873.1"/>
    <property type="molecule type" value="Genomic_DNA"/>
</dbReference>
<evidence type="ECO:0000256" key="3">
    <source>
        <dbReference type="ARBA" id="ARBA00022452"/>
    </source>
</evidence>
<accession>A0ABS6XH20</accession>
<evidence type="ECO:0000256" key="7">
    <source>
        <dbReference type="ARBA" id="ARBA00023237"/>
    </source>
</evidence>
<sequence length="870" mass="96591">MKQTLRTAGTLFCVLLFSSVVKAQQSDSTQLVHKVQGIKILHTLETAYGAKDVEQLTEHVPAKSLNKGLISTPEQLIAGHFTGLQVVQGNGRPGKGDQLIIRNGTSVFGNNAPLIVVDGVPLESTHVFDYTGLLSFLAPEDIASITLLKVAASNAIYGSRATNGVLFISTKSGAENANPTVTYTTTTAISVLRKKADILDIEQFRDLVKKEYPKEAALLGNDNTDWQDVIYRKAFSHDHNLGVSGTAFNFMPYRVSGGYLTQNGILETSQQKRTSFAVTLNPVFLKEHLNLNLHVRKADQRIRVANERAIGAALSFDPTQPVHQQNNYGNYFAYLHEDGTADQYAPSNPLSLLELHRGIDETNSFMGQAHLQYKLHFFPQLSLNVRYSLRDQENAYSAYEPKEMVAVSSTKGRLQANSAAINWEQKEAFLSLNQPLNSLQSKLAFTVGAQTRKYEYETRTSVVYDPDGDKVNGNYYNYNSRTEFASLFTEAGISVKDRYFLNGALTQEKYPTVMSDTEGLITWGIGSAWNIANESFIAGIPTISMLRLHANYSYFVKPDLGANQFSKGDPRYENTTKWNTGLSWGINNNRLSGDVNYFQTKTSDLYNYVYQTSSNGYIRRYVNGGEISSKGLEATISYSLVSNDDLNWNIGTNLSHTLTKVNSLYQNVKNLKYGPDGPVTLTMFVGNPVGSFYVSGQVYDESGKPVEGEYKGADSSGRIAMGQKDPKWMLGLLSDLSYKKFTASFLLRAATGQQVYNMADALRSSIAMVWGPNYLENITRSYYDSGFEYRQQTSSYFLEDASFIKLEYLQVGYRVGSIWKERANLNLTATAQNAFVLTNYSGQDPEVAGGIDYGQYPQPATFSVGLKVEI</sequence>
<proteinExistence type="inferred from homology"/>
<keyword evidence="6 8" id="KW-0472">Membrane</keyword>
<dbReference type="InterPro" id="IPR039426">
    <property type="entry name" value="TonB-dep_rcpt-like"/>
</dbReference>
<dbReference type="Pfam" id="PF00593">
    <property type="entry name" value="TonB_dep_Rec_b-barrel"/>
    <property type="match status" value="1"/>
</dbReference>
<evidence type="ECO:0000256" key="10">
    <source>
        <dbReference type="SAM" id="SignalP"/>
    </source>
</evidence>
<keyword evidence="7 8" id="KW-0998">Cell outer membrane</keyword>
<evidence type="ECO:0000259" key="12">
    <source>
        <dbReference type="Pfam" id="PF07715"/>
    </source>
</evidence>
<dbReference type="InterPro" id="IPR000531">
    <property type="entry name" value="Beta-barrel_TonB"/>
</dbReference>
<dbReference type="PROSITE" id="PS52016">
    <property type="entry name" value="TONB_DEPENDENT_REC_3"/>
    <property type="match status" value="1"/>
</dbReference>
<keyword evidence="4 8" id="KW-0812">Transmembrane</keyword>